<comment type="caution">
    <text evidence="1">The sequence shown here is derived from an EMBL/GenBank/DDBJ whole genome shotgun (WGS) entry which is preliminary data.</text>
</comment>
<evidence type="ECO:0000313" key="2">
    <source>
        <dbReference type="Proteomes" id="UP000317371"/>
    </source>
</evidence>
<keyword evidence="2" id="KW-1185">Reference proteome</keyword>
<dbReference type="EMBL" id="VIGC01000013">
    <property type="protein sequence ID" value="TQE95550.1"/>
    <property type="molecule type" value="Genomic_DNA"/>
</dbReference>
<protein>
    <submittedName>
        <fullName evidence="1">Uncharacterized protein</fullName>
    </submittedName>
</protein>
<proteinExistence type="predicted"/>
<accession>A0A540VFL1</accession>
<dbReference type="RefSeq" id="WP_141610369.1">
    <property type="nucleotide sequence ID" value="NZ_VIGC02000013.1"/>
</dbReference>
<gene>
    <name evidence="1" type="ORF">FKZ61_11975</name>
</gene>
<evidence type="ECO:0000313" key="1">
    <source>
        <dbReference type="EMBL" id="TQE95550.1"/>
    </source>
</evidence>
<organism evidence="1 2">
    <name type="scientific">Litorilinea aerophila</name>
    <dbReference type="NCBI Taxonomy" id="1204385"/>
    <lineage>
        <taxon>Bacteria</taxon>
        <taxon>Bacillati</taxon>
        <taxon>Chloroflexota</taxon>
        <taxon>Caldilineae</taxon>
        <taxon>Caldilineales</taxon>
        <taxon>Caldilineaceae</taxon>
        <taxon>Litorilinea</taxon>
    </lineage>
</organism>
<name>A0A540VFL1_9CHLR</name>
<dbReference type="Proteomes" id="UP000317371">
    <property type="component" value="Unassembled WGS sequence"/>
</dbReference>
<reference evidence="1 2" key="1">
    <citation type="submission" date="2019-06" db="EMBL/GenBank/DDBJ databases">
        <title>Genome sequence of Litorilinea aerophila BAA-2444.</title>
        <authorList>
            <person name="Maclea K.S."/>
            <person name="Maurais E.G."/>
            <person name="Iannazzi L.C."/>
        </authorList>
    </citation>
    <scope>NUCLEOTIDE SEQUENCE [LARGE SCALE GENOMIC DNA]</scope>
    <source>
        <strain evidence="1 2">ATCC BAA-2444</strain>
    </source>
</reference>
<dbReference type="AlphaFoldDB" id="A0A540VFL1"/>
<sequence length="232" mass="25851">MTYLLADSGERLTLRRPAGPDSLETAGRVAVTLWPVVRPLAVDLWLACARPETGELWPEGEPPTPRRHIRQEPAPIPIESWAGSEPQITRVPRLTPAGLVAWLQEAGRQTADCHPALERLRVDYAAARLPTDQVPPDGEFIPVRDGSTYQQVPVWVDGEEVWVAGPQPGRLLFPPIFYALAHEWGWLQLDIWVTWGDLWTRPGSALEAALQELVDQGWEAERGPPGFRLSSD</sequence>
<dbReference type="InParanoid" id="A0A540VFL1"/>